<comment type="caution">
    <text evidence="2">The sequence shown here is derived from an EMBL/GenBank/DDBJ whole genome shotgun (WGS) entry which is preliminary data.</text>
</comment>
<protein>
    <submittedName>
        <fullName evidence="2">Uncharacterized protein</fullName>
    </submittedName>
</protein>
<proteinExistence type="predicted"/>
<evidence type="ECO:0000256" key="1">
    <source>
        <dbReference type="SAM" id="MobiDB-lite"/>
    </source>
</evidence>
<feature type="region of interest" description="Disordered" evidence="1">
    <location>
        <begin position="146"/>
        <end position="200"/>
    </location>
</feature>
<organism evidence="2 3">
    <name type="scientific">Tanacetum coccineum</name>
    <dbReference type="NCBI Taxonomy" id="301880"/>
    <lineage>
        <taxon>Eukaryota</taxon>
        <taxon>Viridiplantae</taxon>
        <taxon>Streptophyta</taxon>
        <taxon>Embryophyta</taxon>
        <taxon>Tracheophyta</taxon>
        <taxon>Spermatophyta</taxon>
        <taxon>Magnoliopsida</taxon>
        <taxon>eudicotyledons</taxon>
        <taxon>Gunneridae</taxon>
        <taxon>Pentapetalae</taxon>
        <taxon>asterids</taxon>
        <taxon>campanulids</taxon>
        <taxon>Asterales</taxon>
        <taxon>Asteraceae</taxon>
        <taxon>Asteroideae</taxon>
        <taxon>Anthemideae</taxon>
        <taxon>Anthemidinae</taxon>
        <taxon>Tanacetum</taxon>
    </lineage>
</organism>
<evidence type="ECO:0000313" key="2">
    <source>
        <dbReference type="EMBL" id="GJU01084.1"/>
    </source>
</evidence>
<name>A0ABQ5ILW3_9ASTR</name>
<reference evidence="2" key="1">
    <citation type="journal article" date="2022" name="Int. J. Mol. Sci.">
        <title>Draft Genome of Tanacetum Coccineum: Genomic Comparison of Closely Related Tanacetum-Family Plants.</title>
        <authorList>
            <person name="Yamashiro T."/>
            <person name="Shiraishi A."/>
            <person name="Nakayama K."/>
            <person name="Satake H."/>
        </authorList>
    </citation>
    <scope>NUCLEOTIDE SEQUENCE</scope>
</reference>
<feature type="non-terminal residue" evidence="2">
    <location>
        <position position="1"/>
    </location>
</feature>
<feature type="compositionally biased region" description="Polar residues" evidence="1">
    <location>
        <begin position="166"/>
        <end position="191"/>
    </location>
</feature>
<dbReference type="Proteomes" id="UP001151760">
    <property type="component" value="Unassembled WGS sequence"/>
</dbReference>
<keyword evidence="3" id="KW-1185">Reference proteome</keyword>
<evidence type="ECO:0000313" key="3">
    <source>
        <dbReference type="Proteomes" id="UP001151760"/>
    </source>
</evidence>
<accession>A0ABQ5ILW3</accession>
<sequence>TGNKENKDTVPKKEIITDGSYNWITAKYGAPNETWNGDQIDLVADDVVKTFFDKSDSGQDVLECLTKAETVSKCSTKEVTVPECSTKKETKDVASHIAATNIVDPQTEVIEIKDDSDDEEFSSSSAKLVMCIPILMKNSFSDEVEDDIDEEAEDEKDDSDDETWSHKTIGTTSKNIISPNKKGATNSFSPSTKKKLVNKDEPVRHCIIGLANPRT</sequence>
<dbReference type="EMBL" id="BQNB010020929">
    <property type="protein sequence ID" value="GJU01084.1"/>
    <property type="molecule type" value="Genomic_DNA"/>
</dbReference>
<reference evidence="2" key="2">
    <citation type="submission" date="2022-01" db="EMBL/GenBank/DDBJ databases">
        <authorList>
            <person name="Yamashiro T."/>
            <person name="Shiraishi A."/>
            <person name="Satake H."/>
            <person name="Nakayama K."/>
        </authorList>
    </citation>
    <scope>NUCLEOTIDE SEQUENCE</scope>
</reference>
<gene>
    <name evidence="2" type="ORF">Tco_1111422</name>
</gene>
<feature type="compositionally biased region" description="Acidic residues" evidence="1">
    <location>
        <begin position="146"/>
        <end position="162"/>
    </location>
</feature>